<protein>
    <submittedName>
        <fullName evidence="3">DUF6128 domain-containing protein</fullName>
    </submittedName>
</protein>
<feature type="compositionally biased region" description="Basic and acidic residues" evidence="1">
    <location>
        <begin position="214"/>
        <end position="240"/>
    </location>
</feature>
<evidence type="ECO:0000313" key="3">
    <source>
        <dbReference type="EMBL" id="MDA3731110.1"/>
    </source>
</evidence>
<keyword evidence="4" id="KW-1185">Reference proteome</keyword>
<gene>
    <name evidence="3" type="ORF">PBV87_06360</name>
</gene>
<dbReference type="AlphaFoldDB" id="A0AA42DLG4"/>
<name>A0AA42DLG4_9FIRM</name>
<evidence type="ECO:0000256" key="1">
    <source>
        <dbReference type="SAM" id="MobiDB-lite"/>
    </source>
</evidence>
<organism evidence="3 4">
    <name type="scientific">Holtiella tumoricola</name>
    <dbReference type="NCBI Taxonomy" id="3018743"/>
    <lineage>
        <taxon>Bacteria</taxon>
        <taxon>Bacillati</taxon>
        <taxon>Bacillota</taxon>
        <taxon>Clostridia</taxon>
        <taxon>Lachnospirales</taxon>
        <taxon>Cellulosilyticaceae</taxon>
        <taxon>Holtiella</taxon>
    </lineage>
</organism>
<accession>A0AA42DLG4</accession>
<comment type="caution">
    <text evidence="3">The sequence shown here is derived from an EMBL/GenBank/DDBJ whole genome shotgun (WGS) entry which is preliminary data.</text>
</comment>
<dbReference type="EMBL" id="JAQIFT010000028">
    <property type="protein sequence ID" value="MDA3731110.1"/>
    <property type="molecule type" value="Genomic_DNA"/>
</dbReference>
<dbReference type="InterPro" id="IPR046131">
    <property type="entry name" value="DUF6128"/>
</dbReference>
<sequence>IPTPDSNKPGMNKPAKPGEGPGPVIIPTPDSNKPGMNKPAKPGEGPGPVIIPTPDSNKPGMNKPAKPGEGPGPVIIPTPDKNQPAKPGEGPGPVIMPMPGENEPEEPEDGIGPVIMPTPDEDDLGEGYDQRYQDEIKVLTRLQNLFSESSDKEMLARRVQSIIEDSVKPLSQSTSFNQNRANAVPHKNREDEEQQYLNEIENVLKSIQNNMNATKDEKKSPFNEKETVENEKVEDKEDEKQDIKGDLLRVRDIFTDSSEIEPFEEKDEEIDWVRISMAELISMPQFSYEWCTNPFVTYCYHKFGFLILGRDKNIEQYYIGIPDIYDTKRKFILSIDKIESFRGRSNKALQPGDYGYWIVRV</sequence>
<feature type="region of interest" description="Disordered" evidence="1">
    <location>
        <begin position="212"/>
        <end position="240"/>
    </location>
</feature>
<feature type="non-terminal residue" evidence="3">
    <location>
        <position position="1"/>
    </location>
</feature>
<dbReference type="RefSeq" id="WP_271011557.1">
    <property type="nucleotide sequence ID" value="NZ_JAQIFT010000028.1"/>
</dbReference>
<evidence type="ECO:0000313" key="4">
    <source>
        <dbReference type="Proteomes" id="UP001169242"/>
    </source>
</evidence>
<dbReference type="Proteomes" id="UP001169242">
    <property type="component" value="Unassembled WGS sequence"/>
</dbReference>
<proteinExistence type="predicted"/>
<dbReference type="Pfam" id="PF19623">
    <property type="entry name" value="DUF6128"/>
    <property type="match status" value="1"/>
</dbReference>
<evidence type="ECO:0000259" key="2">
    <source>
        <dbReference type="Pfam" id="PF19623"/>
    </source>
</evidence>
<feature type="domain" description="DUF6128" evidence="2">
    <location>
        <begin position="273"/>
        <end position="361"/>
    </location>
</feature>
<feature type="region of interest" description="Disordered" evidence="1">
    <location>
        <begin position="1"/>
        <end position="127"/>
    </location>
</feature>
<reference evidence="3" key="1">
    <citation type="journal article" date="2023" name="Int. J. Syst. Evol. Microbiol.">
        <title>&lt;i&gt;Holtiella tumoricola&lt;/i&gt; gen. nov. sp. nov., isolated from a human clinical sample.</title>
        <authorList>
            <person name="Allen-Vercoe E."/>
            <person name="Daigneault M.C."/>
            <person name="Vancuren S.J."/>
            <person name="Cochrane K."/>
            <person name="O'Neal L.L."/>
            <person name="Sankaranarayanan K."/>
            <person name="Lawson P.A."/>
        </authorList>
    </citation>
    <scope>NUCLEOTIDE SEQUENCE</scope>
    <source>
        <strain evidence="3">CC70A</strain>
    </source>
</reference>